<accession>A0AAE1QJK0</accession>
<evidence type="ECO:0000313" key="4">
    <source>
        <dbReference type="Proteomes" id="UP001292094"/>
    </source>
</evidence>
<dbReference type="GO" id="GO:0008270">
    <property type="term" value="F:zinc ion binding"/>
    <property type="evidence" value="ECO:0007669"/>
    <property type="project" value="UniProtKB-KW"/>
</dbReference>
<keyword evidence="1" id="KW-0862">Zinc</keyword>
<dbReference type="InterPro" id="IPR007527">
    <property type="entry name" value="Znf_SWIM"/>
</dbReference>
<dbReference type="AlphaFoldDB" id="A0AAE1QJK0"/>
<dbReference type="PROSITE" id="PS50966">
    <property type="entry name" value="ZF_SWIM"/>
    <property type="match status" value="1"/>
</dbReference>
<evidence type="ECO:0000259" key="2">
    <source>
        <dbReference type="PROSITE" id="PS50966"/>
    </source>
</evidence>
<dbReference type="Proteomes" id="UP001292094">
    <property type="component" value="Unassembled WGS sequence"/>
</dbReference>
<evidence type="ECO:0000313" key="3">
    <source>
        <dbReference type="EMBL" id="KAK4327578.1"/>
    </source>
</evidence>
<evidence type="ECO:0000256" key="1">
    <source>
        <dbReference type="PROSITE-ProRule" id="PRU00325"/>
    </source>
</evidence>
<feature type="domain" description="SWIM-type" evidence="2">
    <location>
        <begin position="285"/>
        <end position="316"/>
    </location>
</feature>
<dbReference type="InterPro" id="IPR018289">
    <property type="entry name" value="MULE_transposase_dom"/>
</dbReference>
<dbReference type="PANTHER" id="PTHR35385:SF2">
    <property type="entry name" value="PROTEIN B, PUTATIVE-RELATED"/>
    <property type="match status" value="1"/>
</dbReference>
<dbReference type="PANTHER" id="PTHR35385">
    <property type="entry name" value="PROTEIN B, PUTATIVE-RELATED-RELATED"/>
    <property type="match status" value="1"/>
</dbReference>
<organism evidence="3 4">
    <name type="scientific">Petrolisthes manimaculis</name>
    <dbReference type="NCBI Taxonomy" id="1843537"/>
    <lineage>
        <taxon>Eukaryota</taxon>
        <taxon>Metazoa</taxon>
        <taxon>Ecdysozoa</taxon>
        <taxon>Arthropoda</taxon>
        <taxon>Crustacea</taxon>
        <taxon>Multicrustacea</taxon>
        <taxon>Malacostraca</taxon>
        <taxon>Eumalacostraca</taxon>
        <taxon>Eucarida</taxon>
        <taxon>Decapoda</taxon>
        <taxon>Pleocyemata</taxon>
        <taxon>Anomura</taxon>
        <taxon>Galatheoidea</taxon>
        <taxon>Porcellanidae</taxon>
        <taxon>Petrolisthes</taxon>
    </lineage>
</organism>
<keyword evidence="1" id="KW-0479">Metal-binding</keyword>
<reference evidence="3" key="1">
    <citation type="submission" date="2023-11" db="EMBL/GenBank/DDBJ databases">
        <title>Genome assemblies of two species of porcelain crab, Petrolisthes cinctipes and Petrolisthes manimaculis (Anomura: Porcellanidae).</title>
        <authorList>
            <person name="Angst P."/>
        </authorList>
    </citation>
    <scope>NUCLEOTIDE SEQUENCE</scope>
    <source>
        <strain evidence="3">PB745_02</strain>
        <tissue evidence="3">Gill</tissue>
    </source>
</reference>
<gene>
    <name evidence="3" type="ORF">Pmani_001985</name>
</gene>
<protein>
    <recommendedName>
        <fullName evidence="2">SWIM-type domain-containing protein</fullName>
    </recommendedName>
</protein>
<name>A0AAE1QJK0_9EUCA</name>
<keyword evidence="4" id="KW-1185">Reference proteome</keyword>
<sequence>MYFEQGMTPAQAHRHHVLKMDLCDDIRGQADHTINPSKRAHKALKEAGEVVFVDATSCVDQLNTAITPFMCAGPGGAVPLAILLTSSQDEATLTKGFAMVKEALGESGFYGRGEPQCFITDNCEPERKALASTWPTSKQFLCIFHVLQQVWRWLLDCKHGIPKENRQDLMKMTKSLVYASSKEEFIELWKKVEAHALLEKYSNFKSYMTTLVQRKEECKAYNTVQLLIFMVEIFDAYMRQRLVDVALRRRRLKSITVEKYPTDAVKSIGESLYSVQSQSDPTQVYEVDLAIGMCTCVKGQTGAICKHQVACAEYSMTAVPQILVLDCSSRQWLAALAVGTENAPKEDFFKGLTEIEDEEISEDKGLEQNMIVESDPVLENNEEDFERCDTEYVAEDISDVTADSEVAAEALMTAVKQCANGETQVALKKFIKQISSVKTPNQLNSLLNCAGSSIKYSAVGRVDIEQEAS</sequence>
<comment type="caution">
    <text evidence="3">The sequence shown here is derived from an EMBL/GenBank/DDBJ whole genome shotgun (WGS) entry which is preliminary data.</text>
</comment>
<dbReference type="EMBL" id="JAWZYT010000141">
    <property type="protein sequence ID" value="KAK4327578.1"/>
    <property type="molecule type" value="Genomic_DNA"/>
</dbReference>
<dbReference type="Pfam" id="PF10551">
    <property type="entry name" value="MULE"/>
    <property type="match status" value="1"/>
</dbReference>
<keyword evidence="1" id="KW-0863">Zinc-finger</keyword>
<proteinExistence type="predicted"/>